<feature type="region of interest" description="Disordered" evidence="1">
    <location>
        <begin position="1"/>
        <end position="118"/>
    </location>
</feature>
<accession>A0AAN6G789</accession>
<keyword evidence="3" id="KW-1185">Reference proteome</keyword>
<sequence length="1512" mass="157631">MSTHGSSNSSSAQGHGRLVPAQQQQPSPSSHAHAHEHEHEQRRGQLQRQYETRPAMPLTASPPLALSLHSRSSAHAASSSASRPASGVSEKQQPQQHRHQSKSSGKKRTSSARASTAAAVAGIRALVDATGAKPAATSAAVPAARTLAAFFTHSAASSPTPEPEPQEAGVVAPVASALLSSFSSAATSLLQSSAATVLHAQPPSSPPPDSENGSSQDGSQLQEAASQDSFSSYIHKNAGIVASSSSQSSQDEALSRSSSASPVRLPAAHNSTSRSAQDVAIPEPESESQAPIDQGGAWPSPSASVRSAALARHFAGSSQRSHASASSQCNSSPPQIFATAPLGEPMSSAAPHANLSILADTSNVMGNSSLSFASTSSSTRLTDTSFSFSSAAHSNNMFNGDDSLTTVGTLGDNSISLLDKAVTTSEAGPHSSEGLSSSQPLLLDPAAQSSSFARQTSFRTFMGSSWPDILHAQHQVAASVLAPAIPAQARTIVGKKRNRASLEDGVSSDSLMQRSASEGNKENHKTQAITQTDAAAELRARLVSKKDKEAAKAAARANGRKSRSSKSTSLATLDQDGYRGYRAFTLHTSSSGRAVLGFKTRAYETVAVNTKVTRAPWVPMPLPSPPPESEESRSGVVSRQIAAFAHKALERGIPLQLRKTLRVKGELLAAHREGEGDFAYGSMQEWAESDEPCSPSPAEVTSKQSAAGAEKAIEAPPATESASEEPAKQDTSGKAVSLFNSEEDKMKLYAGTRTKGAPVSPLVPNPAALGMLKPPTPSKAQYVFSTTKYGNVLGKSVNVAPIRCASAPKGFSLQFTKRAAAFTALRVALKEVPLEDGEHEGTGPDGVVKRQYIARGFCRTPSLDAVMQRGEVLDRDLSHAPAPTPPKKLKKVVRKKKTKSTVRASTPPLSPSKRVQPTQTRDEMDESVSHSESESDIVLPRLSQLSALTNSLDPATELDSGDEGHDVDAEHDEEDDDDDDEDDDAARFALSSDHYDYDASTSGIPMPVRVKRRFGGHAVIVSTGPGGASRASAGAARAELHVTDADGFRRPGAPLGAGASGSAQRRSMTGAVAEAGGDMQRSFSRSSSAGQMEAQNRSWEAPSGPRFSAGMQRDRSHGAYPAPYGGSGTRPSFSAERHGVSPISSHHTTLNMGGDWMRSGPHSQGAMLPPPAPQVPTPTSSSSSAIPVHPGYAGWRESARQTARATFAHARLPAEREGRASAGNANAVGSAHGSFSRSVTMPSTLGHGSRSGQDATAQPQQLQQQEWYPNTGAVRGGFAAGPRAGSEVASAGQAWYPSQNKGRATSGQPRWTSGSSTVPGPSAVLNAQISEKASKKRPRPPVWEEEEERRIEDEEEDLERGPAGRHHNHPHHHGGSKKHVEAAKTPDTERDENQPLSPSSPGSHSPPGRRVRGGPVTNHGSNKLERVVSAPVGQLRASIVGAHRGSAAGDAAGAGAAMCGAGTLALGAPRVPLGSLANRSPPPGSVAALGGEMEDQQQAAAELLLAFGQGRE</sequence>
<evidence type="ECO:0000313" key="2">
    <source>
        <dbReference type="EMBL" id="KAK0524737.1"/>
    </source>
</evidence>
<feature type="region of interest" description="Disordered" evidence="1">
    <location>
        <begin position="953"/>
        <end position="984"/>
    </location>
</feature>
<feature type="compositionally biased region" description="Polar residues" evidence="1">
    <location>
        <begin position="1081"/>
        <end position="1098"/>
    </location>
</feature>
<feature type="region of interest" description="Disordered" evidence="1">
    <location>
        <begin position="547"/>
        <end position="571"/>
    </location>
</feature>
<feature type="region of interest" description="Disordered" evidence="1">
    <location>
        <begin position="241"/>
        <end position="343"/>
    </location>
</feature>
<feature type="region of interest" description="Disordered" evidence="1">
    <location>
        <begin position="422"/>
        <end position="441"/>
    </location>
</feature>
<feature type="compositionally biased region" description="Low complexity" evidence="1">
    <location>
        <begin position="317"/>
        <end position="335"/>
    </location>
</feature>
<feature type="compositionally biased region" description="Polar residues" evidence="1">
    <location>
        <begin position="211"/>
        <end position="229"/>
    </location>
</feature>
<name>A0AAN6G789_9BASI</name>
<feature type="compositionally biased region" description="Low complexity" evidence="1">
    <location>
        <begin position="1177"/>
        <end position="1186"/>
    </location>
</feature>
<feature type="compositionally biased region" description="Polar residues" evidence="1">
    <location>
        <begin position="1"/>
        <end position="13"/>
    </location>
</feature>
<feature type="compositionally biased region" description="Basic residues" evidence="1">
    <location>
        <begin position="1363"/>
        <end position="1377"/>
    </location>
</feature>
<feature type="compositionally biased region" description="Polar residues" evidence="1">
    <location>
        <begin position="507"/>
        <end position="518"/>
    </location>
</feature>
<gene>
    <name evidence="2" type="ORF">OC842_005737</name>
</gene>
<reference evidence="2" key="1">
    <citation type="journal article" date="2023" name="PhytoFront">
        <title>Draft Genome Resources of Seven Strains of Tilletia horrida, Causal Agent of Kernel Smut of Rice.</title>
        <authorList>
            <person name="Khanal S."/>
            <person name="Antony Babu S."/>
            <person name="Zhou X.G."/>
        </authorList>
    </citation>
    <scope>NUCLEOTIDE SEQUENCE</scope>
    <source>
        <strain evidence="2">TX3</strain>
    </source>
</reference>
<proteinExistence type="predicted"/>
<feature type="region of interest" description="Disordered" evidence="1">
    <location>
        <begin position="1046"/>
        <end position="1148"/>
    </location>
</feature>
<feature type="compositionally biased region" description="Acidic residues" evidence="1">
    <location>
        <begin position="969"/>
        <end position="984"/>
    </location>
</feature>
<dbReference type="EMBL" id="JAPDMQ010000436">
    <property type="protein sequence ID" value="KAK0524737.1"/>
    <property type="molecule type" value="Genomic_DNA"/>
</dbReference>
<feature type="region of interest" description="Disordered" evidence="1">
    <location>
        <begin position="684"/>
        <end position="736"/>
    </location>
</feature>
<evidence type="ECO:0000313" key="3">
    <source>
        <dbReference type="Proteomes" id="UP001176521"/>
    </source>
</evidence>
<feature type="compositionally biased region" description="Basic and acidic residues" evidence="1">
    <location>
        <begin position="33"/>
        <end position="43"/>
    </location>
</feature>
<feature type="compositionally biased region" description="Low complexity" evidence="1">
    <location>
        <begin position="241"/>
        <end position="268"/>
    </location>
</feature>
<feature type="compositionally biased region" description="Low complexity" evidence="1">
    <location>
        <begin position="1397"/>
        <end position="1406"/>
    </location>
</feature>
<feature type="region of interest" description="Disordered" evidence="1">
    <location>
        <begin position="1215"/>
        <end position="1429"/>
    </location>
</feature>
<protein>
    <submittedName>
        <fullName evidence="2">Uncharacterized protein</fullName>
    </submittedName>
</protein>
<feature type="region of interest" description="Disordered" evidence="1">
    <location>
        <begin position="1160"/>
        <end position="1186"/>
    </location>
</feature>
<feature type="region of interest" description="Disordered" evidence="1">
    <location>
        <begin position="196"/>
        <end position="229"/>
    </location>
</feature>
<feature type="compositionally biased region" description="Low complexity" evidence="1">
    <location>
        <begin position="20"/>
        <end position="31"/>
    </location>
</feature>
<feature type="compositionally biased region" description="Low complexity" evidence="1">
    <location>
        <begin position="1051"/>
        <end position="1063"/>
    </location>
</feature>
<comment type="caution">
    <text evidence="2">The sequence shown here is derived from an EMBL/GenBank/DDBJ whole genome shotgun (WGS) entry which is preliminary data.</text>
</comment>
<feature type="compositionally biased region" description="Basic residues" evidence="1">
    <location>
        <begin position="96"/>
        <end position="110"/>
    </location>
</feature>
<feature type="compositionally biased region" description="Low complexity" evidence="1">
    <location>
        <begin position="1220"/>
        <end position="1234"/>
    </location>
</feature>
<feature type="compositionally biased region" description="Basic and acidic residues" evidence="1">
    <location>
        <begin position="1378"/>
        <end position="1393"/>
    </location>
</feature>
<feature type="region of interest" description="Disordered" evidence="1">
    <location>
        <begin position="874"/>
        <end position="939"/>
    </location>
</feature>
<evidence type="ECO:0000256" key="1">
    <source>
        <dbReference type="SAM" id="MobiDB-lite"/>
    </source>
</evidence>
<organism evidence="2 3">
    <name type="scientific">Tilletia horrida</name>
    <dbReference type="NCBI Taxonomy" id="155126"/>
    <lineage>
        <taxon>Eukaryota</taxon>
        <taxon>Fungi</taxon>
        <taxon>Dikarya</taxon>
        <taxon>Basidiomycota</taxon>
        <taxon>Ustilaginomycotina</taxon>
        <taxon>Exobasidiomycetes</taxon>
        <taxon>Tilletiales</taxon>
        <taxon>Tilletiaceae</taxon>
        <taxon>Tilletia</taxon>
    </lineage>
</organism>
<dbReference type="Proteomes" id="UP001176521">
    <property type="component" value="Unassembled WGS sequence"/>
</dbReference>
<feature type="compositionally biased region" description="Basic residues" evidence="1">
    <location>
        <begin position="887"/>
        <end position="900"/>
    </location>
</feature>
<feature type="compositionally biased region" description="Acidic residues" evidence="1">
    <location>
        <begin position="1343"/>
        <end position="1358"/>
    </location>
</feature>
<feature type="region of interest" description="Disordered" evidence="1">
    <location>
        <begin position="496"/>
        <end position="528"/>
    </location>
</feature>
<feature type="compositionally biased region" description="Polar residues" evidence="1">
    <location>
        <begin position="1296"/>
        <end position="1331"/>
    </location>
</feature>
<feature type="compositionally biased region" description="Low complexity" evidence="1">
    <location>
        <begin position="61"/>
        <end position="86"/>
    </location>
</feature>